<evidence type="ECO:0000259" key="1">
    <source>
        <dbReference type="Pfam" id="PF00534"/>
    </source>
</evidence>
<dbReference type="AlphaFoldDB" id="A0A1E3A7B8"/>
<dbReference type="GO" id="GO:0016757">
    <property type="term" value="F:glycosyltransferase activity"/>
    <property type="evidence" value="ECO:0007669"/>
    <property type="project" value="UniProtKB-KW"/>
</dbReference>
<name>A0A1E3A7B8_9FIRM</name>
<dbReference type="PANTHER" id="PTHR12526:SF630">
    <property type="entry name" value="GLYCOSYLTRANSFERASE"/>
    <property type="match status" value="1"/>
</dbReference>
<reference evidence="3 6" key="1">
    <citation type="submission" date="2016-07" db="EMBL/GenBank/DDBJ databases">
        <title>Characterization of isolates of Eisenbergiella tayi derived from blood cultures, using whole genome sequencing.</title>
        <authorList>
            <person name="Burdz T."/>
            <person name="Wiebe D."/>
            <person name="Huynh C."/>
            <person name="Bernard K."/>
        </authorList>
    </citation>
    <scope>NUCLEOTIDE SEQUENCE [LARGE SCALE GENOMIC DNA]</scope>
    <source>
        <strain evidence="3 6">NML 110608</strain>
    </source>
</reference>
<dbReference type="PANTHER" id="PTHR12526">
    <property type="entry name" value="GLYCOSYLTRANSFERASE"/>
    <property type="match status" value="1"/>
</dbReference>
<dbReference type="EMBL" id="MCGH01000003">
    <property type="protein sequence ID" value="ODM04116.1"/>
    <property type="molecule type" value="Genomic_DNA"/>
</dbReference>
<dbReference type="SUPFAM" id="SSF53756">
    <property type="entry name" value="UDP-Glycosyltransferase/glycogen phosphorylase"/>
    <property type="match status" value="1"/>
</dbReference>
<evidence type="ECO:0000313" key="6">
    <source>
        <dbReference type="Proteomes" id="UP000094067"/>
    </source>
</evidence>
<feature type="domain" description="Glycosyl transferase family 1" evidence="1">
    <location>
        <begin position="173"/>
        <end position="335"/>
    </location>
</feature>
<evidence type="ECO:0000313" key="4">
    <source>
        <dbReference type="EMBL" id="ODR37569.1"/>
    </source>
</evidence>
<dbReference type="EMBL" id="MEHD01000037">
    <property type="protein sequence ID" value="ODR49523.1"/>
    <property type="molecule type" value="Genomic_DNA"/>
</dbReference>
<dbReference type="Pfam" id="PF00534">
    <property type="entry name" value="Glycos_transf_1"/>
    <property type="match status" value="1"/>
</dbReference>
<organism evidence="3 6">
    <name type="scientific">Eisenbergiella tayi</name>
    <dbReference type="NCBI Taxonomy" id="1432052"/>
    <lineage>
        <taxon>Bacteria</taxon>
        <taxon>Bacillati</taxon>
        <taxon>Bacillota</taxon>
        <taxon>Clostridia</taxon>
        <taxon>Lachnospirales</taxon>
        <taxon>Lachnospiraceae</taxon>
        <taxon>Eisenbergiella</taxon>
    </lineage>
</organism>
<keyword evidence="3" id="KW-0328">Glycosyltransferase</keyword>
<dbReference type="EC" id="2.4.-.-" evidence="3"/>
<keyword evidence="8" id="KW-1185">Reference proteome</keyword>
<sequence length="357" mass="40073">MRVMQIIPELKLAGAQIMMENLANQLASDSYDVLVVSLYSIHTPISDRLEGKGIQICYLDKRDGLDIKVIKKIRECIKKFKPDVIHTHSYVLKYAFEASLGWKCQRIHTVHNIAEKETTHINLLLEKVLSKSKLIKQVAISPLIKKSISEYYGIKESSIPMIYNGIALDKCDKKQDYSLTGDSITIIHIGRFEEQKNHSLIVEAAEILCKKYNTVTFNLWGEGILKEEISEQIDQAGLTDSVILKGTTSDPFSELSRSDIFILPSNWEGMPITLIEAMGTGLPVVVTPVGGIPDMIDDNSSGLYCENDPSDLARKMEMLILDANLRRRLGMAAAEKAKKFSAKVMTNEYVKLYGESR</sequence>
<evidence type="ECO:0000259" key="2">
    <source>
        <dbReference type="Pfam" id="PF13439"/>
    </source>
</evidence>
<proteinExistence type="predicted"/>
<feature type="domain" description="Glycosyltransferase subfamily 4-like N-terminal" evidence="2">
    <location>
        <begin position="14"/>
        <end position="169"/>
    </location>
</feature>
<dbReference type="Gene3D" id="3.40.50.2000">
    <property type="entry name" value="Glycogen Phosphorylase B"/>
    <property type="match status" value="2"/>
</dbReference>
<dbReference type="PATRIC" id="fig|1432052.4.peg.5461"/>
<evidence type="ECO:0000313" key="5">
    <source>
        <dbReference type="EMBL" id="ODR49523.1"/>
    </source>
</evidence>
<protein>
    <submittedName>
        <fullName evidence="3">Putative glycosyltransferase EpsF</fullName>
        <ecNumber evidence="3">2.4.-.-</ecNumber>
    </submittedName>
</protein>
<dbReference type="InterPro" id="IPR028098">
    <property type="entry name" value="Glyco_trans_4-like_N"/>
</dbReference>
<reference evidence="5 8" key="2">
    <citation type="submission" date="2016-08" db="EMBL/GenBank/DDBJ databases">
        <title>Characterization of Isolates of Eisenbergiella tayi Derived from Blood Cultures, Using Whole Genome Sequencing.</title>
        <authorList>
            <person name="Bernier A.-M."/>
            <person name="Burdz T."/>
            <person name="Wiebe D."/>
            <person name="Bernard K."/>
        </authorList>
    </citation>
    <scope>NUCLEOTIDE SEQUENCE [LARGE SCALE GENOMIC DNA]</scope>
    <source>
        <strain evidence="5 8">NML120146</strain>
    </source>
</reference>
<gene>
    <name evidence="3" type="primary">epsF_2</name>
    <name evidence="4" type="ORF">BEI59_34935</name>
    <name evidence="3" type="ORF">BEI61_04920</name>
    <name evidence="5" type="ORF">BEI63_24315</name>
</gene>
<dbReference type="EMBL" id="MEHA01000049">
    <property type="protein sequence ID" value="ODR37569.1"/>
    <property type="molecule type" value="Genomic_DNA"/>
</dbReference>
<dbReference type="Proteomes" id="UP000094067">
    <property type="component" value="Unassembled WGS sequence"/>
</dbReference>
<evidence type="ECO:0000313" key="7">
    <source>
        <dbReference type="Proteomes" id="UP000094271"/>
    </source>
</evidence>
<reference evidence="4 7" key="3">
    <citation type="submission" date="2016-08" db="EMBL/GenBank/DDBJ databases">
        <authorList>
            <person name="Seilhamer J.J."/>
        </authorList>
    </citation>
    <scope>NUCLEOTIDE SEQUENCE [LARGE SCALE GENOMIC DNA]</scope>
    <source>
        <strain evidence="4 7">NML150140-1</strain>
    </source>
</reference>
<dbReference type="OrthoDB" id="9771846at2"/>
<comment type="caution">
    <text evidence="3">The sequence shown here is derived from an EMBL/GenBank/DDBJ whole genome shotgun (WGS) entry which is preliminary data.</text>
</comment>
<dbReference type="Proteomes" id="UP000094869">
    <property type="component" value="Unassembled WGS sequence"/>
</dbReference>
<dbReference type="InterPro" id="IPR001296">
    <property type="entry name" value="Glyco_trans_1"/>
</dbReference>
<evidence type="ECO:0000313" key="3">
    <source>
        <dbReference type="EMBL" id="ODM04116.1"/>
    </source>
</evidence>
<accession>A0A1E3A7B8</accession>
<keyword evidence="3" id="KW-0808">Transferase</keyword>
<dbReference type="Pfam" id="PF13439">
    <property type="entry name" value="Glyco_transf_4"/>
    <property type="match status" value="1"/>
</dbReference>
<dbReference type="Proteomes" id="UP000094271">
    <property type="component" value="Unassembled WGS sequence"/>
</dbReference>
<evidence type="ECO:0000313" key="8">
    <source>
        <dbReference type="Proteomes" id="UP000094869"/>
    </source>
</evidence>